<sequence>MASIAYVTDQQMIEFHRLNGNSEINFWRPSSSTKKFADFHEGDFLFFLAKGTERGRKREKGIVGYGIYHKSTQMKFEQMWRKYKTLNGYPSKKTLYEAIVKVSKTKKMPEILNCLELKQVVFFQSPLYLSDIGIKISNQLESYFYLDRSHTNITSRILVEAEKIGIDAWSSMYHEKDSMRFQYDAYSSVVSSALEKIHELTYTGKELQNAAKLIRMYQKNIEGTSDLISKTCLLHFHKNKTDICMPLLPNDLNLCKAMIAQALWLLHEVDQNFPDRLNTLLFISEKPLKKELQSFLEALKIQTVIMKQP</sequence>
<proteinExistence type="predicted"/>
<reference evidence="1 2" key="1">
    <citation type="submission" date="2022-06" db="EMBL/GenBank/DDBJ databases">
        <title>Isolation of gut microbiota from human fecal samples.</title>
        <authorList>
            <person name="Pamer E.G."/>
            <person name="Barat B."/>
            <person name="Waligurski E."/>
            <person name="Medina S."/>
            <person name="Paddock L."/>
            <person name="Mostad J."/>
        </authorList>
    </citation>
    <scope>NUCLEOTIDE SEQUENCE [LARGE SCALE GENOMIC DNA]</scope>
    <source>
        <strain evidence="1 2">DFI.6.1</strain>
    </source>
</reference>
<dbReference type="RefSeq" id="WP_178199900.1">
    <property type="nucleotide sequence ID" value="NZ_CANTYB010000094.1"/>
</dbReference>
<keyword evidence="2" id="KW-1185">Reference proteome</keyword>
<dbReference type="EMBL" id="JANGCH010000012">
    <property type="protein sequence ID" value="MCQ5122273.1"/>
    <property type="molecule type" value="Genomic_DNA"/>
</dbReference>
<protein>
    <submittedName>
        <fullName evidence="1">Uncharacterized protein</fullName>
    </submittedName>
</protein>
<dbReference type="Proteomes" id="UP001524435">
    <property type="component" value="Unassembled WGS sequence"/>
</dbReference>
<comment type="caution">
    <text evidence="1">The sequence shown here is derived from an EMBL/GenBank/DDBJ whole genome shotgun (WGS) entry which is preliminary data.</text>
</comment>
<organism evidence="1 2">
    <name type="scientific">Massilicoli timonensis</name>
    <dbReference type="NCBI Taxonomy" id="2015901"/>
    <lineage>
        <taxon>Bacteria</taxon>
        <taxon>Bacillati</taxon>
        <taxon>Bacillota</taxon>
        <taxon>Erysipelotrichia</taxon>
        <taxon>Erysipelotrichales</taxon>
        <taxon>Erysipelotrichaceae</taxon>
        <taxon>Massilicoli</taxon>
    </lineage>
</organism>
<evidence type="ECO:0000313" key="1">
    <source>
        <dbReference type="EMBL" id="MCQ5122273.1"/>
    </source>
</evidence>
<accession>A0ABT1SMM7</accession>
<gene>
    <name evidence="1" type="ORF">NE663_08385</name>
</gene>
<name>A0ABT1SMM7_9FIRM</name>
<evidence type="ECO:0000313" key="2">
    <source>
        <dbReference type="Proteomes" id="UP001524435"/>
    </source>
</evidence>